<accession>A0ACB1AA26</accession>
<proteinExistence type="predicted"/>
<evidence type="ECO:0000313" key="1">
    <source>
        <dbReference type="EMBL" id="CAK5087241.1"/>
    </source>
</evidence>
<gene>
    <name evidence="1" type="ORF">MENTE1834_LOCUS34784</name>
</gene>
<protein>
    <submittedName>
        <fullName evidence="1">Uncharacterized protein</fullName>
    </submittedName>
</protein>
<organism evidence="1 2">
    <name type="scientific">Meloidogyne enterolobii</name>
    <name type="common">Root-knot nematode worm</name>
    <name type="synonym">Meloidogyne mayaguensis</name>
    <dbReference type="NCBI Taxonomy" id="390850"/>
    <lineage>
        <taxon>Eukaryota</taxon>
        <taxon>Metazoa</taxon>
        <taxon>Ecdysozoa</taxon>
        <taxon>Nematoda</taxon>
        <taxon>Chromadorea</taxon>
        <taxon>Rhabditida</taxon>
        <taxon>Tylenchina</taxon>
        <taxon>Tylenchomorpha</taxon>
        <taxon>Tylenchoidea</taxon>
        <taxon>Meloidogynidae</taxon>
        <taxon>Meloidogyninae</taxon>
        <taxon>Meloidogyne</taxon>
    </lineage>
</organism>
<keyword evidence="2" id="KW-1185">Reference proteome</keyword>
<reference evidence="1" key="1">
    <citation type="submission" date="2023-11" db="EMBL/GenBank/DDBJ databases">
        <authorList>
            <person name="Poullet M."/>
        </authorList>
    </citation>
    <scope>NUCLEOTIDE SEQUENCE</scope>
    <source>
        <strain evidence="1">E1834</strain>
    </source>
</reference>
<comment type="caution">
    <text evidence="1">The sequence shown here is derived from an EMBL/GenBank/DDBJ whole genome shotgun (WGS) entry which is preliminary data.</text>
</comment>
<name>A0ACB1AA26_MELEN</name>
<evidence type="ECO:0000313" key="2">
    <source>
        <dbReference type="Proteomes" id="UP001497535"/>
    </source>
</evidence>
<sequence>MIKETKGESSTEESLTEDNQSGSGTRKKRVLVKVAPINSPGLIRRKNKFMPKIWEKL</sequence>
<dbReference type="EMBL" id="CAVMJV010000064">
    <property type="protein sequence ID" value="CAK5087241.1"/>
    <property type="molecule type" value="Genomic_DNA"/>
</dbReference>
<dbReference type="Proteomes" id="UP001497535">
    <property type="component" value="Unassembled WGS sequence"/>
</dbReference>